<dbReference type="InterPro" id="IPR051928">
    <property type="entry name" value="NorD/CobT"/>
</dbReference>
<dbReference type="InterPro" id="IPR036465">
    <property type="entry name" value="vWFA_dom_sf"/>
</dbReference>
<dbReference type="RefSeq" id="WP_227779093.1">
    <property type="nucleotide sequence ID" value="NZ_BAABKX010000030.1"/>
</dbReference>
<organism evidence="3 4">
    <name type="scientific">Haladaptatus pallidirubidus</name>
    <dbReference type="NCBI Taxonomy" id="1008152"/>
    <lineage>
        <taxon>Archaea</taxon>
        <taxon>Methanobacteriati</taxon>
        <taxon>Methanobacteriota</taxon>
        <taxon>Stenosarchaea group</taxon>
        <taxon>Halobacteria</taxon>
        <taxon>Halobacteriales</taxon>
        <taxon>Haladaptataceae</taxon>
        <taxon>Haladaptatus</taxon>
    </lineage>
</organism>
<feature type="compositionally biased region" description="Basic and acidic residues" evidence="1">
    <location>
        <begin position="390"/>
        <end position="406"/>
    </location>
</feature>
<feature type="domain" description="VWFA" evidence="2">
    <location>
        <begin position="635"/>
        <end position="726"/>
    </location>
</feature>
<dbReference type="InterPro" id="IPR002035">
    <property type="entry name" value="VWF_A"/>
</dbReference>
<comment type="caution">
    <text evidence="3">The sequence shown here is derived from an EMBL/GenBank/DDBJ whole genome shotgun (WGS) entry which is preliminary data.</text>
</comment>
<feature type="region of interest" description="Disordered" evidence="1">
    <location>
        <begin position="381"/>
        <end position="406"/>
    </location>
</feature>
<sequence length="730" mass="81050">MVLQENDVLRNLLQTLSSVHTDGKSLDVVFADRSFVVDEDTVAVSTEIDADVELCEADELRFVVDALSHQAWRIRLGARSEFKKFVRDYPAAPHVAGVVRSLVEDVYVDEQRTNEFKGLRQTVAFKADIIMADDDRHPPLDTLPREAALVEGVYQLALAGHVKGIAAINGDDRAFLGQTRHHLVEARSEHDAMRRRERARHVTDALLSRVAVPRFADEYAKDATFPADFTPDVRNVTHSATEPITARAVLGDALRDVSSTLVAVSVLFASGVLSAIHRIIGRLRVFALLRWVAKKSGVLGAWRWLLSTLIPGPISRASEEEQRNATAAALYRRLAAAGHSAEGFLTADGTLPHNVDPETVRPERIDVDALRAVSPEALETLNHSNLSKVDSPHADRSKLESGDAEKEITATVDTMTDLATEGTAADWYRCNHCLYRQPDVNTGYQGRELQRTERPAENDITVRRTARDARASTQCNASDVRIELDKRGLPHEIEKAFSVFGTRTVERRGWRGERLDVRAAVRQRAGAPYQQDVYRHRQQSNVSDRTIGVAIDLSRSMDIFEAKVALGALFRATSVVGDNIVASGFGTDRENGNRIKTPLVTAPNEAFQWRHLNAISEMDDTPTASGIEDVRDLLKNSRERILIVITDGKPNIPLNGTTPNREEAVADAKEQVREARRHHNVVVIGIGIGNEIDEGTLREMFGQRGYALADRSNLTERLVDVYRDQIEIGR</sequence>
<dbReference type="Pfam" id="PF00092">
    <property type="entry name" value="VWA"/>
    <property type="match status" value="1"/>
</dbReference>
<gene>
    <name evidence="3" type="ORF">GCM10025751_56330</name>
</gene>
<dbReference type="PANTHER" id="PTHR41248:SF1">
    <property type="entry name" value="NORD PROTEIN"/>
    <property type="match status" value="1"/>
</dbReference>
<protein>
    <recommendedName>
        <fullName evidence="2">VWFA domain-containing protein</fullName>
    </recommendedName>
</protein>
<accession>A0AAV3URF7</accession>
<evidence type="ECO:0000256" key="1">
    <source>
        <dbReference type="SAM" id="MobiDB-lite"/>
    </source>
</evidence>
<dbReference type="Gene3D" id="3.40.50.410">
    <property type="entry name" value="von Willebrand factor, type A domain"/>
    <property type="match status" value="1"/>
</dbReference>
<dbReference type="PROSITE" id="PS50234">
    <property type="entry name" value="VWFA"/>
    <property type="match status" value="1"/>
</dbReference>
<evidence type="ECO:0000259" key="2">
    <source>
        <dbReference type="PROSITE" id="PS50234"/>
    </source>
</evidence>
<evidence type="ECO:0000313" key="3">
    <source>
        <dbReference type="EMBL" id="GAA5065424.1"/>
    </source>
</evidence>
<reference evidence="3 4" key="1">
    <citation type="journal article" date="2019" name="Int. J. Syst. Evol. Microbiol.">
        <title>The Global Catalogue of Microorganisms (GCM) 10K type strain sequencing project: providing services to taxonomists for standard genome sequencing and annotation.</title>
        <authorList>
            <consortium name="The Broad Institute Genomics Platform"/>
            <consortium name="The Broad Institute Genome Sequencing Center for Infectious Disease"/>
            <person name="Wu L."/>
            <person name="Ma J."/>
        </authorList>
    </citation>
    <scope>NUCLEOTIDE SEQUENCE [LARGE SCALE GENOMIC DNA]</scope>
    <source>
        <strain evidence="3 4">JCM 17504</strain>
    </source>
</reference>
<dbReference type="EMBL" id="BAABKX010000030">
    <property type="protein sequence ID" value="GAA5065424.1"/>
    <property type="molecule type" value="Genomic_DNA"/>
</dbReference>
<name>A0AAV3URF7_9EURY</name>
<dbReference type="SMART" id="SM00327">
    <property type="entry name" value="VWA"/>
    <property type="match status" value="1"/>
</dbReference>
<proteinExistence type="predicted"/>
<dbReference type="Proteomes" id="UP001501729">
    <property type="component" value="Unassembled WGS sequence"/>
</dbReference>
<dbReference type="GeneID" id="68617241"/>
<evidence type="ECO:0000313" key="4">
    <source>
        <dbReference type="Proteomes" id="UP001501729"/>
    </source>
</evidence>
<dbReference type="AlphaFoldDB" id="A0AAV3URF7"/>
<dbReference type="SUPFAM" id="SSF53300">
    <property type="entry name" value="vWA-like"/>
    <property type="match status" value="1"/>
</dbReference>
<keyword evidence="4" id="KW-1185">Reference proteome</keyword>
<dbReference type="PANTHER" id="PTHR41248">
    <property type="entry name" value="NORD PROTEIN"/>
    <property type="match status" value="1"/>
</dbReference>